<keyword evidence="4" id="KW-1185">Reference proteome</keyword>
<dbReference type="PROSITE" id="PS51257">
    <property type="entry name" value="PROKAR_LIPOPROTEIN"/>
    <property type="match status" value="1"/>
</dbReference>
<sequence length="340" mass="37575">MKKKWLALFSTAFLSVSVLAACGGSDGATTENADNTGVSEEAVTLKLAENQPEDYPTTLGAKEFARLVEEKTEGRYKIEVYAGGQLGDEKSVIEQLQLGTIDLTRVNAIPLSEFSSDIGVVAMPYLFEDEDEKWEILNGEIGQDLLGTFEGSRLVGLSFYDSGVRSFYNTKRPVTTPDDLAGLQIRVQQSDLAIDIINSLGASATPMEYGEVYSALQTGVIDGAENNFPSYFTSNHYEVAKYFTVNGYQGVPEVLLGSEKLWNELSAEDQEVFREAALESVAVQREAWANLVDEAQKAVLENGSELVEIDDITPWREAVQPVYDKYGEQFSEWIDRINSY</sequence>
<evidence type="ECO:0000313" key="4">
    <source>
        <dbReference type="Proteomes" id="UP001589833"/>
    </source>
</evidence>
<gene>
    <name evidence="3" type="primary">dctP</name>
    <name evidence="3" type="ORF">ACFFH4_00565</name>
</gene>
<accession>A0ABV6NA67</accession>
<evidence type="ECO:0000256" key="2">
    <source>
        <dbReference type="SAM" id="SignalP"/>
    </source>
</evidence>
<dbReference type="Proteomes" id="UP001589833">
    <property type="component" value="Unassembled WGS sequence"/>
</dbReference>
<dbReference type="NCBIfam" id="NF037995">
    <property type="entry name" value="TRAP_S1"/>
    <property type="match status" value="1"/>
</dbReference>
<keyword evidence="1 2" id="KW-0732">Signal</keyword>
<feature type="chain" id="PRO_5045808872" evidence="2">
    <location>
        <begin position="21"/>
        <end position="340"/>
    </location>
</feature>
<dbReference type="InterPro" id="IPR038404">
    <property type="entry name" value="TRAP_DctP_sf"/>
</dbReference>
<dbReference type="PANTHER" id="PTHR33376">
    <property type="match status" value="1"/>
</dbReference>
<dbReference type="NCBIfam" id="TIGR00787">
    <property type="entry name" value="dctP"/>
    <property type="match status" value="1"/>
</dbReference>
<dbReference type="RefSeq" id="WP_273845119.1">
    <property type="nucleotide sequence ID" value="NZ_JAQQWT010000012.1"/>
</dbReference>
<reference evidence="3 4" key="1">
    <citation type="submission" date="2024-09" db="EMBL/GenBank/DDBJ databases">
        <authorList>
            <person name="Sun Q."/>
            <person name="Mori K."/>
        </authorList>
    </citation>
    <scope>NUCLEOTIDE SEQUENCE [LARGE SCALE GENOMIC DNA]</scope>
    <source>
        <strain evidence="3 4">NCAIM B.02301</strain>
    </source>
</reference>
<dbReference type="Pfam" id="PF03480">
    <property type="entry name" value="DctP"/>
    <property type="match status" value="1"/>
</dbReference>
<proteinExistence type="predicted"/>
<feature type="signal peptide" evidence="2">
    <location>
        <begin position="1"/>
        <end position="20"/>
    </location>
</feature>
<dbReference type="EMBL" id="JBHLTR010000002">
    <property type="protein sequence ID" value="MFC0557544.1"/>
    <property type="molecule type" value="Genomic_DNA"/>
</dbReference>
<name>A0ABV6NA67_9BACI</name>
<organism evidence="3 4">
    <name type="scientific">Halalkalibacter alkalisediminis</name>
    <dbReference type="NCBI Taxonomy" id="935616"/>
    <lineage>
        <taxon>Bacteria</taxon>
        <taxon>Bacillati</taxon>
        <taxon>Bacillota</taxon>
        <taxon>Bacilli</taxon>
        <taxon>Bacillales</taxon>
        <taxon>Bacillaceae</taxon>
        <taxon>Halalkalibacter</taxon>
    </lineage>
</organism>
<dbReference type="InterPro" id="IPR004682">
    <property type="entry name" value="TRAP_DctP"/>
</dbReference>
<dbReference type="Gene3D" id="3.40.190.170">
    <property type="entry name" value="Bacterial extracellular solute-binding protein, family 7"/>
    <property type="match status" value="1"/>
</dbReference>
<evidence type="ECO:0000256" key="1">
    <source>
        <dbReference type="ARBA" id="ARBA00022729"/>
    </source>
</evidence>
<evidence type="ECO:0000313" key="3">
    <source>
        <dbReference type="EMBL" id="MFC0557544.1"/>
    </source>
</evidence>
<dbReference type="PIRSF" id="PIRSF006470">
    <property type="entry name" value="DctB"/>
    <property type="match status" value="1"/>
</dbReference>
<dbReference type="InterPro" id="IPR018389">
    <property type="entry name" value="DctP_fam"/>
</dbReference>
<comment type="caution">
    <text evidence="3">The sequence shown here is derived from an EMBL/GenBank/DDBJ whole genome shotgun (WGS) entry which is preliminary data.</text>
</comment>
<protein>
    <submittedName>
        <fullName evidence="3">TRAP transporter substrate-binding protein DctP</fullName>
    </submittedName>
</protein>
<dbReference type="CDD" id="cd13671">
    <property type="entry name" value="PBP2_TRAP_SBP_like_3"/>
    <property type="match status" value="1"/>
</dbReference>
<dbReference type="PANTHER" id="PTHR33376:SF2">
    <property type="entry name" value="DICARBOXYLATE-BINDING PERIPLASMIC PROTEIN"/>
    <property type="match status" value="1"/>
</dbReference>